<sequence length="239" mass="25524">MLDGQWEGDEVVRSTEAPGRLVLRMLLWAGALVVGPVLVALVWLGSRTGFEPVPLPPTATSESVLAARDAEAARQEAVLRDALRPVRTATGAEHLATGQEASCDDDHGWPWGSGADVECRVRTVVVVGPRPVTDVGPETAALHESLLAAGFEGEAGRPTLVDVLAEQVPGTDVALLEPAVYEHPDGPEVTVRWTHPADRPDALRWSLPGGRELLGTELDDLVPPETYVIGFSTEDHLTF</sequence>
<dbReference type="Proteomes" id="UP000317046">
    <property type="component" value="Unassembled WGS sequence"/>
</dbReference>
<evidence type="ECO:0000313" key="2">
    <source>
        <dbReference type="EMBL" id="GEA89333.1"/>
    </source>
</evidence>
<comment type="caution">
    <text evidence="2">The sequence shown here is derived from an EMBL/GenBank/DDBJ whole genome shotgun (WGS) entry which is preliminary data.</text>
</comment>
<protein>
    <submittedName>
        <fullName evidence="2">Uncharacterized protein</fullName>
    </submittedName>
</protein>
<reference evidence="2" key="1">
    <citation type="submission" date="2019-06" db="EMBL/GenBank/DDBJ databases">
        <title>Whole genome shotgun sequence of Cellulomonas cellasea NBRC 3753.</title>
        <authorList>
            <person name="Hosoyama A."/>
            <person name="Uohara A."/>
            <person name="Ohji S."/>
            <person name="Ichikawa N."/>
        </authorList>
    </citation>
    <scope>NUCLEOTIDE SEQUENCE [LARGE SCALE GENOMIC DNA]</scope>
    <source>
        <strain evidence="2">NBRC 3753</strain>
    </source>
</reference>
<keyword evidence="1" id="KW-0812">Transmembrane</keyword>
<dbReference type="AlphaFoldDB" id="A0A4Y3KYY9"/>
<keyword evidence="1" id="KW-1133">Transmembrane helix</keyword>
<name>A0A4Y3KYY9_9CELL</name>
<keyword evidence="3" id="KW-1185">Reference proteome</keyword>
<gene>
    <name evidence="2" type="ORF">CCE01nite_32820</name>
</gene>
<keyword evidence="1" id="KW-0472">Membrane</keyword>
<proteinExistence type="predicted"/>
<organism evidence="2 3">
    <name type="scientific">Cellulomonas cellasea</name>
    <dbReference type="NCBI Taxonomy" id="43670"/>
    <lineage>
        <taxon>Bacteria</taxon>
        <taxon>Bacillati</taxon>
        <taxon>Actinomycetota</taxon>
        <taxon>Actinomycetes</taxon>
        <taxon>Micrococcales</taxon>
        <taxon>Cellulomonadaceae</taxon>
        <taxon>Cellulomonas</taxon>
    </lineage>
</organism>
<evidence type="ECO:0000313" key="3">
    <source>
        <dbReference type="Proteomes" id="UP000317046"/>
    </source>
</evidence>
<accession>A0A4Y3KYY9</accession>
<feature type="transmembrane region" description="Helical" evidence="1">
    <location>
        <begin position="21"/>
        <end position="44"/>
    </location>
</feature>
<dbReference type="EMBL" id="BJLR01000030">
    <property type="protein sequence ID" value="GEA89333.1"/>
    <property type="molecule type" value="Genomic_DNA"/>
</dbReference>
<evidence type="ECO:0000256" key="1">
    <source>
        <dbReference type="SAM" id="Phobius"/>
    </source>
</evidence>